<evidence type="ECO:0000313" key="1">
    <source>
        <dbReference type="EMBL" id="RPA89339.1"/>
    </source>
</evidence>
<proteinExistence type="predicted"/>
<keyword evidence="2" id="KW-1185">Reference proteome</keyword>
<dbReference type="EMBL" id="ML120587">
    <property type="protein sequence ID" value="RPA89339.1"/>
    <property type="molecule type" value="Genomic_DNA"/>
</dbReference>
<reference evidence="1 2" key="1">
    <citation type="journal article" date="2018" name="Nat. Ecol. Evol.">
        <title>Pezizomycetes genomes reveal the molecular basis of ectomycorrhizal truffle lifestyle.</title>
        <authorList>
            <person name="Murat C."/>
            <person name="Payen T."/>
            <person name="Noel B."/>
            <person name="Kuo A."/>
            <person name="Morin E."/>
            <person name="Chen J."/>
            <person name="Kohler A."/>
            <person name="Krizsan K."/>
            <person name="Balestrini R."/>
            <person name="Da Silva C."/>
            <person name="Montanini B."/>
            <person name="Hainaut M."/>
            <person name="Levati E."/>
            <person name="Barry K.W."/>
            <person name="Belfiori B."/>
            <person name="Cichocki N."/>
            <person name="Clum A."/>
            <person name="Dockter R.B."/>
            <person name="Fauchery L."/>
            <person name="Guy J."/>
            <person name="Iotti M."/>
            <person name="Le Tacon F."/>
            <person name="Lindquist E.A."/>
            <person name="Lipzen A."/>
            <person name="Malagnac F."/>
            <person name="Mello A."/>
            <person name="Molinier V."/>
            <person name="Miyauchi S."/>
            <person name="Poulain J."/>
            <person name="Riccioni C."/>
            <person name="Rubini A."/>
            <person name="Sitrit Y."/>
            <person name="Splivallo R."/>
            <person name="Traeger S."/>
            <person name="Wang M."/>
            <person name="Zifcakova L."/>
            <person name="Wipf D."/>
            <person name="Zambonelli A."/>
            <person name="Paolocci F."/>
            <person name="Nowrousian M."/>
            <person name="Ottonello S."/>
            <person name="Baldrian P."/>
            <person name="Spatafora J.W."/>
            <person name="Henrissat B."/>
            <person name="Nagy L.G."/>
            <person name="Aury J.M."/>
            <person name="Wincker P."/>
            <person name="Grigoriev I.V."/>
            <person name="Bonfante P."/>
            <person name="Martin F.M."/>
        </authorList>
    </citation>
    <scope>NUCLEOTIDE SEQUENCE [LARGE SCALE GENOMIC DNA]</scope>
    <source>
        <strain evidence="1 2">120613-1</strain>
    </source>
</reference>
<dbReference type="AlphaFoldDB" id="A0A3N4ITT3"/>
<accession>A0A3N4ITT3</accession>
<dbReference type="Proteomes" id="UP000276215">
    <property type="component" value="Unassembled WGS sequence"/>
</dbReference>
<organism evidence="1 2">
    <name type="scientific">Choiromyces venosus 120613-1</name>
    <dbReference type="NCBI Taxonomy" id="1336337"/>
    <lineage>
        <taxon>Eukaryota</taxon>
        <taxon>Fungi</taxon>
        <taxon>Dikarya</taxon>
        <taxon>Ascomycota</taxon>
        <taxon>Pezizomycotina</taxon>
        <taxon>Pezizomycetes</taxon>
        <taxon>Pezizales</taxon>
        <taxon>Tuberaceae</taxon>
        <taxon>Choiromyces</taxon>
    </lineage>
</organism>
<sequence>MDDALPKKRIPLTCSSVLASLTTRNFLTFVNTTAIAYGQKTGRSPKISVVRNSSCAHKRQKITSTRVGFLNFPSNQSVLWTIPHSRVHTTGGAQFQVP</sequence>
<evidence type="ECO:0000313" key="2">
    <source>
        <dbReference type="Proteomes" id="UP000276215"/>
    </source>
</evidence>
<name>A0A3N4ITT3_9PEZI</name>
<gene>
    <name evidence="1" type="ORF">L873DRAFT_1822990</name>
</gene>
<protein>
    <submittedName>
        <fullName evidence="1">Uncharacterized protein</fullName>
    </submittedName>
</protein>